<dbReference type="HOGENOM" id="CLU_680117_0_0_1"/>
<dbReference type="InParanoid" id="D6WPU5"/>
<dbReference type="GO" id="GO:0008408">
    <property type="term" value="F:3'-5' exonuclease activity"/>
    <property type="evidence" value="ECO:0007669"/>
    <property type="project" value="InterPro"/>
</dbReference>
<feature type="region of interest" description="Disordered" evidence="1">
    <location>
        <begin position="240"/>
        <end position="369"/>
    </location>
</feature>
<dbReference type="KEGG" id="tca:103313635"/>
<dbReference type="OMA" id="SPNDEMT"/>
<dbReference type="Gene3D" id="2.60.200.20">
    <property type="match status" value="1"/>
</dbReference>
<dbReference type="EMBL" id="KQ971354">
    <property type="protein sequence ID" value="EFA06173.2"/>
    <property type="molecule type" value="Genomic_DNA"/>
</dbReference>
<feature type="compositionally biased region" description="Basic and acidic residues" evidence="1">
    <location>
        <begin position="123"/>
        <end position="143"/>
    </location>
</feature>
<feature type="compositionally biased region" description="Basic residues" evidence="1">
    <location>
        <begin position="273"/>
        <end position="282"/>
    </location>
</feature>
<dbReference type="GO" id="GO:0005634">
    <property type="term" value="C:nucleus"/>
    <property type="evidence" value="ECO:0000318"/>
    <property type="project" value="GO_Central"/>
</dbReference>
<dbReference type="InterPro" id="IPR019406">
    <property type="entry name" value="APLF_PBZ"/>
</dbReference>
<reference evidence="3 4" key="1">
    <citation type="journal article" date="2008" name="Nature">
        <title>The genome of the model beetle and pest Tribolium castaneum.</title>
        <authorList>
            <consortium name="Tribolium Genome Sequencing Consortium"/>
            <person name="Richards S."/>
            <person name="Gibbs R.A."/>
            <person name="Weinstock G.M."/>
            <person name="Brown S.J."/>
            <person name="Denell R."/>
            <person name="Beeman R.W."/>
            <person name="Gibbs R."/>
            <person name="Beeman R.W."/>
            <person name="Brown S.J."/>
            <person name="Bucher G."/>
            <person name="Friedrich M."/>
            <person name="Grimmelikhuijzen C.J."/>
            <person name="Klingler M."/>
            <person name="Lorenzen M."/>
            <person name="Richards S."/>
            <person name="Roth S."/>
            <person name="Schroder R."/>
            <person name="Tautz D."/>
            <person name="Zdobnov E.M."/>
            <person name="Muzny D."/>
            <person name="Gibbs R.A."/>
            <person name="Weinstock G.M."/>
            <person name="Attaway T."/>
            <person name="Bell S."/>
            <person name="Buhay C.J."/>
            <person name="Chandrabose M.N."/>
            <person name="Chavez D."/>
            <person name="Clerk-Blankenburg K.P."/>
            <person name="Cree A."/>
            <person name="Dao M."/>
            <person name="Davis C."/>
            <person name="Chacko J."/>
            <person name="Dinh H."/>
            <person name="Dugan-Rocha S."/>
            <person name="Fowler G."/>
            <person name="Garner T.T."/>
            <person name="Garnes J."/>
            <person name="Gnirke A."/>
            <person name="Hawes A."/>
            <person name="Hernandez J."/>
            <person name="Hines S."/>
            <person name="Holder M."/>
            <person name="Hume J."/>
            <person name="Jhangiani S.N."/>
            <person name="Joshi V."/>
            <person name="Khan Z.M."/>
            <person name="Jackson L."/>
            <person name="Kovar C."/>
            <person name="Kowis A."/>
            <person name="Lee S."/>
            <person name="Lewis L.R."/>
            <person name="Margolis J."/>
            <person name="Morgan M."/>
            <person name="Nazareth L.V."/>
            <person name="Nguyen N."/>
            <person name="Okwuonu G."/>
            <person name="Parker D."/>
            <person name="Richards S."/>
            <person name="Ruiz S.J."/>
            <person name="Santibanez J."/>
            <person name="Savard J."/>
            <person name="Scherer S.E."/>
            <person name="Schneider B."/>
            <person name="Sodergren E."/>
            <person name="Tautz D."/>
            <person name="Vattahil S."/>
            <person name="Villasana D."/>
            <person name="White C.S."/>
            <person name="Wright R."/>
            <person name="Park Y."/>
            <person name="Beeman R.W."/>
            <person name="Lord J."/>
            <person name="Oppert B."/>
            <person name="Lorenzen M."/>
            <person name="Brown S."/>
            <person name="Wang L."/>
            <person name="Savard J."/>
            <person name="Tautz D."/>
            <person name="Richards S."/>
            <person name="Weinstock G."/>
            <person name="Gibbs R.A."/>
            <person name="Liu Y."/>
            <person name="Worley K."/>
            <person name="Weinstock G."/>
            <person name="Elsik C.G."/>
            <person name="Reese J.T."/>
            <person name="Elhaik E."/>
            <person name="Landan G."/>
            <person name="Graur D."/>
            <person name="Arensburger P."/>
            <person name="Atkinson P."/>
            <person name="Beeman R.W."/>
            <person name="Beidler J."/>
            <person name="Brown S.J."/>
            <person name="Demuth J.P."/>
            <person name="Drury D.W."/>
            <person name="Du Y.Z."/>
            <person name="Fujiwara H."/>
            <person name="Lorenzen M."/>
            <person name="Maselli V."/>
            <person name="Osanai M."/>
            <person name="Park Y."/>
            <person name="Robertson H.M."/>
            <person name="Tu Z."/>
            <person name="Wang J.J."/>
            <person name="Wang S."/>
            <person name="Richards S."/>
            <person name="Song H."/>
            <person name="Zhang L."/>
            <person name="Sodergren E."/>
            <person name="Werner D."/>
            <person name="Stanke M."/>
            <person name="Morgenstern B."/>
            <person name="Solovyev V."/>
            <person name="Kosarev P."/>
            <person name="Brown G."/>
            <person name="Chen H.C."/>
            <person name="Ermolaeva O."/>
            <person name="Hlavina W."/>
            <person name="Kapustin Y."/>
            <person name="Kiryutin B."/>
            <person name="Kitts P."/>
            <person name="Maglott D."/>
            <person name="Pruitt K."/>
            <person name="Sapojnikov V."/>
            <person name="Souvorov A."/>
            <person name="Mackey A.J."/>
            <person name="Waterhouse R.M."/>
            <person name="Wyder S."/>
            <person name="Zdobnov E.M."/>
            <person name="Zdobnov E.M."/>
            <person name="Wyder S."/>
            <person name="Kriventseva E.V."/>
            <person name="Kadowaki T."/>
            <person name="Bork P."/>
            <person name="Aranda M."/>
            <person name="Bao R."/>
            <person name="Beermann A."/>
            <person name="Berns N."/>
            <person name="Bolognesi R."/>
            <person name="Bonneton F."/>
            <person name="Bopp D."/>
            <person name="Brown S.J."/>
            <person name="Bucher G."/>
            <person name="Butts T."/>
            <person name="Chaumot A."/>
            <person name="Denell R.E."/>
            <person name="Ferrier D.E."/>
            <person name="Friedrich M."/>
            <person name="Gordon C.M."/>
            <person name="Jindra M."/>
            <person name="Klingler M."/>
            <person name="Lan Q."/>
            <person name="Lattorff H.M."/>
            <person name="Laudet V."/>
            <person name="von Levetsow C."/>
            <person name="Liu Z."/>
            <person name="Lutz R."/>
            <person name="Lynch J.A."/>
            <person name="da Fonseca R.N."/>
            <person name="Posnien N."/>
            <person name="Reuter R."/>
            <person name="Roth S."/>
            <person name="Savard J."/>
            <person name="Schinko J.B."/>
            <person name="Schmitt C."/>
            <person name="Schoppmeier M."/>
            <person name="Schroder R."/>
            <person name="Shippy T.D."/>
            <person name="Simonnet F."/>
            <person name="Marques-Souza H."/>
            <person name="Tautz D."/>
            <person name="Tomoyasu Y."/>
            <person name="Trauner J."/>
            <person name="Van der Zee M."/>
            <person name="Vervoort M."/>
            <person name="Wittkopp N."/>
            <person name="Wimmer E.A."/>
            <person name="Yang X."/>
            <person name="Jones A.K."/>
            <person name="Sattelle D.B."/>
            <person name="Ebert P.R."/>
            <person name="Nelson D."/>
            <person name="Scott J.G."/>
            <person name="Beeman R.W."/>
            <person name="Muthukrishnan S."/>
            <person name="Kramer K.J."/>
            <person name="Arakane Y."/>
            <person name="Beeman R.W."/>
            <person name="Zhu Q."/>
            <person name="Hogenkamp D."/>
            <person name="Dixit R."/>
            <person name="Oppert B."/>
            <person name="Jiang H."/>
            <person name="Zou Z."/>
            <person name="Marshall J."/>
            <person name="Elpidina E."/>
            <person name="Vinokurov K."/>
            <person name="Oppert C."/>
            <person name="Zou Z."/>
            <person name="Evans J."/>
            <person name="Lu Z."/>
            <person name="Zhao P."/>
            <person name="Sumathipala N."/>
            <person name="Altincicek B."/>
            <person name="Vilcinskas A."/>
            <person name="Williams M."/>
            <person name="Hultmark D."/>
            <person name="Hetru C."/>
            <person name="Jiang H."/>
            <person name="Grimmelikhuijzen C.J."/>
            <person name="Hauser F."/>
            <person name="Cazzamali G."/>
            <person name="Williamson M."/>
            <person name="Park Y."/>
            <person name="Li B."/>
            <person name="Tanaka Y."/>
            <person name="Predel R."/>
            <person name="Neupert S."/>
            <person name="Schachtner J."/>
            <person name="Verleyen P."/>
            <person name="Raible F."/>
            <person name="Bork P."/>
            <person name="Friedrich M."/>
            <person name="Walden K.K."/>
            <person name="Robertson H.M."/>
            <person name="Angeli S."/>
            <person name="Foret S."/>
            <person name="Bucher G."/>
            <person name="Schuetz S."/>
            <person name="Maleszka R."/>
            <person name="Wimmer E.A."/>
            <person name="Beeman R.W."/>
            <person name="Lorenzen M."/>
            <person name="Tomoyasu Y."/>
            <person name="Miller S.C."/>
            <person name="Grossmann D."/>
            <person name="Bucher G."/>
        </authorList>
    </citation>
    <scope>NUCLEOTIDE SEQUENCE [LARGE SCALE GENOMIC DNA]</scope>
    <source>
        <strain evidence="3 4">Georgia GA2</strain>
    </source>
</reference>
<dbReference type="PANTHER" id="PTHR21315:SF2">
    <property type="entry name" value="APRATAXIN AND PNK-LIKE FACTOR"/>
    <property type="match status" value="1"/>
</dbReference>
<dbReference type="FunFam" id="2.60.200.20:FF:000061">
    <property type="entry name" value="Zgc:165656 protein"/>
    <property type="match status" value="1"/>
</dbReference>
<dbReference type="GO" id="GO:0003906">
    <property type="term" value="F:DNA-(apurinic or apyrimidinic site) endonuclease activity"/>
    <property type="evidence" value="ECO:0000318"/>
    <property type="project" value="GO_Central"/>
</dbReference>
<feature type="compositionally biased region" description="Basic and acidic residues" evidence="1">
    <location>
        <begin position="242"/>
        <end position="251"/>
    </location>
</feature>
<accession>D6WPU5</accession>
<reference evidence="3 4" key="2">
    <citation type="journal article" date="2010" name="Nucleic Acids Res.">
        <title>BeetleBase in 2010: revisions to provide comprehensive genomic information for Tribolium castaneum.</title>
        <authorList>
            <person name="Kim H.S."/>
            <person name="Murphy T."/>
            <person name="Xia J."/>
            <person name="Caragea D."/>
            <person name="Park Y."/>
            <person name="Beeman R.W."/>
            <person name="Lorenzen M.D."/>
            <person name="Butcher S."/>
            <person name="Manak J.R."/>
            <person name="Brown S.J."/>
        </authorList>
    </citation>
    <scope>GENOME REANNOTATION</scope>
    <source>
        <strain evidence="3 4">Georgia GA2</strain>
    </source>
</reference>
<feature type="region of interest" description="Disordered" evidence="1">
    <location>
        <begin position="123"/>
        <end position="226"/>
    </location>
</feature>
<organism evidence="3 4">
    <name type="scientific">Tribolium castaneum</name>
    <name type="common">Red flour beetle</name>
    <dbReference type="NCBI Taxonomy" id="7070"/>
    <lineage>
        <taxon>Eukaryota</taxon>
        <taxon>Metazoa</taxon>
        <taxon>Ecdysozoa</taxon>
        <taxon>Arthropoda</taxon>
        <taxon>Hexapoda</taxon>
        <taxon>Insecta</taxon>
        <taxon>Pterygota</taxon>
        <taxon>Neoptera</taxon>
        <taxon>Endopterygota</taxon>
        <taxon>Coleoptera</taxon>
        <taxon>Polyphaga</taxon>
        <taxon>Cucujiformia</taxon>
        <taxon>Tenebrionidae</taxon>
        <taxon>Tenebrionidae incertae sedis</taxon>
        <taxon>Tribolium</taxon>
    </lineage>
</organism>
<dbReference type="InterPro" id="IPR008984">
    <property type="entry name" value="SMAD_FHA_dom_sf"/>
</dbReference>
<proteinExistence type="predicted"/>
<dbReference type="Proteomes" id="UP000007266">
    <property type="component" value="Linkage group 7"/>
</dbReference>
<evidence type="ECO:0000259" key="2">
    <source>
        <dbReference type="Pfam" id="PF10283"/>
    </source>
</evidence>
<dbReference type="AlphaFoldDB" id="D6WPU5"/>
<feature type="domain" description="PBZ-type" evidence="2">
    <location>
        <begin position="262"/>
        <end position="285"/>
    </location>
</feature>
<gene>
    <name evidence="3" type="primary">AUGUSTUS-3.0.2_09020</name>
    <name evidence="3" type="ORF">TcasGA2_TC009020</name>
</gene>
<evidence type="ECO:0000256" key="1">
    <source>
        <dbReference type="SAM" id="MobiDB-lite"/>
    </source>
</evidence>
<dbReference type="STRING" id="7070.D6WPU5"/>
<dbReference type="OrthoDB" id="10256774at2759"/>
<dbReference type="InterPro" id="IPR039253">
    <property type="entry name" value="APLF"/>
</dbReference>
<sequence>MFVEVQRLGEEEILNRFPLGAHVLGRGPALQCNDKRVSRNHATLEVTPDHVKLTSIHVNPCFLKAAESKTLTILKKDTSTQLNDGDSFAFLAEDHWFKINIVHEDLNEESADNGAIKSEAVVKRPHECPEEEVPPEKKIKIEEGEANEEVPPNPEINIGENEEIKMEITSELDITDSEIKVEPSTSIQDEEISTNVPENEEQGSEEMKKEDPDGENPGTSIPKPRRERCWYAAQCYRKNPVHRQDFTHPGDSDFESDPEDNRPFCTYGASCYRKNKQHRRDFKHPLQQAPVKKKRSRKKVQRLNVADSQEMRELDSESEDDPFVVSDDSEEYEGESDDDDTNWEDSQNADEDSENVKRLVKEAKKFVNK</sequence>
<feature type="domain" description="PBZ-type" evidence="2">
    <location>
        <begin position="226"/>
        <end position="251"/>
    </location>
</feature>
<keyword evidence="4" id="KW-1185">Reference proteome</keyword>
<dbReference type="SUPFAM" id="SSF49879">
    <property type="entry name" value="SMAD/FHA domain"/>
    <property type="match status" value="1"/>
</dbReference>
<dbReference type="eggNOG" id="ENOG502R7QZ">
    <property type="taxonomic scope" value="Eukaryota"/>
</dbReference>
<dbReference type="PANTHER" id="PTHR21315">
    <property type="entry name" value="APRATAXIN AND PNK-LIKE FACTOR-RELATED"/>
    <property type="match status" value="1"/>
</dbReference>
<protein>
    <recommendedName>
        <fullName evidence="2">PBZ-type domain-containing protein</fullName>
    </recommendedName>
</protein>
<evidence type="ECO:0000313" key="3">
    <source>
        <dbReference type="EMBL" id="EFA06173.2"/>
    </source>
</evidence>
<dbReference type="Pfam" id="PF10283">
    <property type="entry name" value="zf-CCHH"/>
    <property type="match status" value="2"/>
</dbReference>
<feature type="compositionally biased region" description="Basic and acidic residues" evidence="1">
    <location>
        <begin position="354"/>
        <end position="369"/>
    </location>
</feature>
<dbReference type="GO" id="GO:0006302">
    <property type="term" value="P:double-strand break repair"/>
    <property type="evidence" value="ECO:0000318"/>
    <property type="project" value="GO_Central"/>
</dbReference>
<dbReference type="GO" id="GO:0035861">
    <property type="term" value="C:site of double-strand break"/>
    <property type="evidence" value="ECO:0000318"/>
    <property type="project" value="GO_Central"/>
</dbReference>
<feature type="compositionally biased region" description="Basic residues" evidence="1">
    <location>
        <begin position="291"/>
        <end position="301"/>
    </location>
</feature>
<name>D6WPU5_TRICA</name>
<feature type="compositionally biased region" description="Acidic residues" evidence="1">
    <location>
        <begin position="188"/>
        <end position="204"/>
    </location>
</feature>
<evidence type="ECO:0000313" key="4">
    <source>
        <dbReference type="Proteomes" id="UP000007266"/>
    </source>
</evidence>
<feature type="compositionally biased region" description="Acidic residues" evidence="1">
    <location>
        <begin position="316"/>
        <end position="353"/>
    </location>
</feature>